<evidence type="ECO:0000256" key="7">
    <source>
        <dbReference type="ARBA" id="ARBA00023033"/>
    </source>
</evidence>
<dbReference type="EMBL" id="STGW01000024">
    <property type="protein sequence ID" value="THV08844.1"/>
    <property type="molecule type" value="Genomic_DNA"/>
</dbReference>
<dbReference type="AlphaFoldDB" id="A0A4S8N204"/>
<dbReference type="SUPFAM" id="SSF48264">
    <property type="entry name" value="Cytochrome P450"/>
    <property type="match status" value="1"/>
</dbReference>
<proteinExistence type="inferred from homology"/>
<evidence type="ECO:0000256" key="5">
    <source>
        <dbReference type="ARBA" id="ARBA00023002"/>
    </source>
</evidence>
<evidence type="ECO:0000256" key="10">
    <source>
        <dbReference type="SAM" id="MobiDB-lite"/>
    </source>
</evidence>
<keyword evidence="3 8" id="KW-0349">Heme</keyword>
<name>A0A4S8N204_9ACTN</name>
<evidence type="ECO:0000313" key="12">
    <source>
        <dbReference type="Proteomes" id="UP000307087"/>
    </source>
</evidence>
<dbReference type="Proteomes" id="UP000307087">
    <property type="component" value="Unassembled WGS sequence"/>
</dbReference>
<comment type="cofactor">
    <cofactor evidence="1 8">
        <name>heme</name>
        <dbReference type="ChEBI" id="CHEBI:30413"/>
    </cofactor>
</comment>
<dbReference type="GO" id="GO:0016705">
    <property type="term" value="F:oxidoreductase activity, acting on paired donors, with incorporation or reduction of molecular oxygen"/>
    <property type="evidence" value="ECO:0007669"/>
    <property type="project" value="InterPro"/>
</dbReference>
<dbReference type="CDD" id="cd11045">
    <property type="entry name" value="CYP136-like"/>
    <property type="match status" value="1"/>
</dbReference>
<organism evidence="11 12">
    <name type="scientific">Nocardioides caeni</name>
    <dbReference type="NCBI Taxonomy" id="574700"/>
    <lineage>
        <taxon>Bacteria</taxon>
        <taxon>Bacillati</taxon>
        <taxon>Actinomycetota</taxon>
        <taxon>Actinomycetes</taxon>
        <taxon>Propionibacteriales</taxon>
        <taxon>Nocardioidaceae</taxon>
        <taxon>Nocardioides</taxon>
    </lineage>
</organism>
<comment type="similarity">
    <text evidence="2 9">Belongs to the cytochrome P450 family.</text>
</comment>
<evidence type="ECO:0000256" key="4">
    <source>
        <dbReference type="ARBA" id="ARBA00022723"/>
    </source>
</evidence>
<dbReference type="OrthoDB" id="7376058at2"/>
<comment type="caution">
    <text evidence="11">The sequence shown here is derived from an EMBL/GenBank/DDBJ whole genome shotgun (WGS) entry which is preliminary data.</text>
</comment>
<evidence type="ECO:0000256" key="6">
    <source>
        <dbReference type="ARBA" id="ARBA00023004"/>
    </source>
</evidence>
<dbReference type="InterPro" id="IPR001128">
    <property type="entry name" value="Cyt_P450"/>
</dbReference>
<accession>A0A4S8N204</accession>
<protein>
    <submittedName>
        <fullName evidence="11">Cytochrome P450</fullName>
    </submittedName>
</protein>
<evidence type="ECO:0000256" key="2">
    <source>
        <dbReference type="ARBA" id="ARBA00010617"/>
    </source>
</evidence>
<gene>
    <name evidence="11" type="ORF">E9934_18900</name>
</gene>
<dbReference type="GO" id="GO:0016125">
    <property type="term" value="P:sterol metabolic process"/>
    <property type="evidence" value="ECO:0007669"/>
    <property type="project" value="TreeGrafter"/>
</dbReference>
<dbReference type="GO" id="GO:0020037">
    <property type="term" value="F:heme binding"/>
    <property type="evidence" value="ECO:0007669"/>
    <property type="project" value="InterPro"/>
</dbReference>
<keyword evidence="4 8" id="KW-0479">Metal-binding</keyword>
<dbReference type="PROSITE" id="PS00086">
    <property type="entry name" value="CYTOCHROME_P450"/>
    <property type="match status" value="1"/>
</dbReference>
<dbReference type="InterPro" id="IPR002403">
    <property type="entry name" value="Cyt_P450_E_grp-IV"/>
</dbReference>
<reference evidence="11 12" key="1">
    <citation type="journal article" date="2009" name="Int. J. Syst. Evol. Microbiol.">
        <title>Nocardioides caeni sp. nov., isolated from wastewater.</title>
        <authorList>
            <person name="Yoon J.H."/>
            <person name="Kang S.J."/>
            <person name="Park S."/>
            <person name="Kim W."/>
            <person name="Oh T.K."/>
        </authorList>
    </citation>
    <scope>NUCLEOTIDE SEQUENCE [LARGE SCALE GENOMIC DNA]</scope>
    <source>
        <strain evidence="11 12">DSM 23134</strain>
    </source>
</reference>
<dbReference type="InterPro" id="IPR017972">
    <property type="entry name" value="Cyt_P450_CS"/>
</dbReference>
<dbReference type="InterPro" id="IPR036396">
    <property type="entry name" value="Cyt_P450_sf"/>
</dbReference>
<evidence type="ECO:0000256" key="3">
    <source>
        <dbReference type="ARBA" id="ARBA00022617"/>
    </source>
</evidence>
<feature type="region of interest" description="Disordered" evidence="10">
    <location>
        <begin position="1"/>
        <end position="24"/>
    </location>
</feature>
<dbReference type="GO" id="GO:0005506">
    <property type="term" value="F:iron ion binding"/>
    <property type="evidence" value="ECO:0007669"/>
    <property type="project" value="InterPro"/>
</dbReference>
<dbReference type="RefSeq" id="WP_136564458.1">
    <property type="nucleotide sequence ID" value="NZ_BAABLS010000004.1"/>
</dbReference>
<keyword evidence="7 9" id="KW-0503">Monooxygenase</keyword>
<dbReference type="PANTHER" id="PTHR24286:SF24">
    <property type="entry name" value="LANOSTEROL 14-ALPHA DEMETHYLASE"/>
    <property type="match status" value="1"/>
</dbReference>
<evidence type="ECO:0000256" key="8">
    <source>
        <dbReference type="PIRSR" id="PIRSR602403-1"/>
    </source>
</evidence>
<dbReference type="Pfam" id="PF00067">
    <property type="entry name" value="p450"/>
    <property type="match status" value="1"/>
</dbReference>
<feature type="binding site" description="axial binding residue" evidence="8">
    <location>
        <position position="413"/>
    </location>
    <ligand>
        <name>heme</name>
        <dbReference type="ChEBI" id="CHEBI:30413"/>
    </ligand>
    <ligandPart>
        <name>Fe</name>
        <dbReference type="ChEBI" id="CHEBI:18248"/>
    </ligandPart>
</feature>
<evidence type="ECO:0000313" key="11">
    <source>
        <dbReference type="EMBL" id="THV08844.1"/>
    </source>
</evidence>
<sequence length="469" mass="53070">MSQATATPPPVSAPRRKAGTVSLQEARPVPELLPTDKGLPLFGRIFDYAKSPVDLMRHQWETYGPVAPFNAFTTNAVMLLGPDACEEAFRNKDKAFANEPAWGQIVGPFFNRGLMLMDFEEHHAHRRIMQEAFTRDRLLNYTSAMHPAIADGMAGWDSDAAFPTYPRLKQLTLDIAADIFMGGAADTSRAQMDKVNTAFIACVQAAAGIVRADVPMTRWGRAYRGRKVLEDFLRHYLPAKRATRTDDIFSVLCHIETDEGERFTDDDVVNHMIFLMMAAHDTSTITASTMLQYLGQHPEWQERCREEALAFGDAPTLEETESMTSLDLVMKEALRLRAPVPMLSRHTVKDTVVQGVRIPAETDVMICVQWSHLMEDYWTNPFVFDPDRFSSERREDKSHRYAWEPFGGGVHKCIGLYFAGMEVKSIMHRLLRNYRWTVDPGYVAPLDNHSLPFPKDGQPINLVRTGSNR</sequence>
<keyword evidence="6 8" id="KW-0408">Iron</keyword>
<dbReference type="PANTHER" id="PTHR24286">
    <property type="entry name" value="CYTOCHROME P450 26"/>
    <property type="match status" value="1"/>
</dbReference>
<evidence type="ECO:0000256" key="9">
    <source>
        <dbReference type="RuleBase" id="RU000461"/>
    </source>
</evidence>
<dbReference type="PRINTS" id="PR00465">
    <property type="entry name" value="EP450IV"/>
</dbReference>
<dbReference type="GO" id="GO:0004497">
    <property type="term" value="F:monooxygenase activity"/>
    <property type="evidence" value="ECO:0007669"/>
    <property type="project" value="UniProtKB-KW"/>
</dbReference>
<keyword evidence="5 9" id="KW-0560">Oxidoreductase</keyword>
<evidence type="ECO:0000256" key="1">
    <source>
        <dbReference type="ARBA" id="ARBA00001971"/>
    </source>
</evidence>
<dbReference type="Gene3D" id="1.10.630.10">
    <property type="entry name" value="Cytochrome P450"/>
    <property type="match status" value="1"/>
</dbReference>
<keyword evidence="12" id="KW-1185">Reference proteome</keyword>